<reference evidence="2 3" key="1">
    <citation type="submission" date="2023-08" db="EMBL/GenBank/DDBJ databases">
        <title>Black Yeasts Isolated from many extreme environments.</title>
        <authorList>
            <person name="Coleine C."/>
            <person name="Stajich J.E."/>
            <person name="Selbmann L."/>
        </authorList>
    </citation>
    <scope>NUCLEOTIDE SEQUENCE [LARGE SCALE GENOMIC DNA]</scope>
    <source>
        <strain evidence="2 3">CCFEE 5792</strain>
    </source>
</reference>
<organism evidence="2 3">
    <name type="scientific">Exophiala bonariae</name>
    <dbReference type="NCBI Taxonomy" id="1690606"/>
    <lineage>
        <taxon>Eukaryota</taxon>
        <taxon>Fungi</taxon>
        <taxon>Dikarya</taxon>
        <taxon>Ascomycota</taxon>
        <taxon>Pezizomycotina</taxon>
        <taxon>Eurotiomycetes</taxon>
        <taxon>Chaetothyriomycetidae</taxon>
        <taxon>Chaetothyriales</taxon>
        <taxon>Herpotrichiellaceae</taxon>
        <taxon>Exophiala</taxon>
    </lineage>
</organism>
<feature type="region of interest" description="Disordered" evidence="1">
    <location>
        <begin position="94"/>
        <end position="137"/>
    </location>
</feature>
<evidence type="ECO:0000256" key="1">
    <source>
        <dbReference type="SAM" id="MobiDB-lite"/>
    </source>
</evidence>
<keyword evidence="3" id="KW-1185">Reference proteome</keyword>
<dbReference type="RefSeq" id="XP_064712334.1">
    <property type="nucleotide sequence ID" value="XM_064844474.1"/>
</dbReference>
<feature type="region of interest" description="Disordered" evidence="1">
    <location>
        <begin position="26"/>
        <end position="63"/>
    </location>
</feature>
<evidence type="ECO:0000313" key="2">
    <source>
        <dbReference type="EMBL" id="KAK5065010.1"/>
    </source>
</evidence>
<dbReference type="GeneID" id="89969067"/>
<proteinExistence type="predicted"/>
<accession>A0AAV9NVQ5</accession>
<name>A0AAV9NVQ5_9EURO</name>
<dbReference type="Proteomes" id="UP001358417">
    <property type="component" value="Unassembled WGS sequence"/>
</dbReference>
<feature type="compositionally biased region" description="Acidic residues" evidence="1">
    <location>
        <begin position="32"/>
        <end position="55"/>
    </location>
</feature>
<protein>
    <submittedName>
        <fullName evidence="2">Uncharacterized protein</fullName>
    </submittedName>
</protein>
<gene>
    <name evidence="2" type="ORF">LTR84_000845</name>
</gene>
<evidence type="ECO:0000313" key="3">
    <source>
        <dbReference type="Proteomes" id="UP001358417"/>
    </source>
</evidence>
<sequence length="187" mass="20752">MTSVAPSCMIMPTIQRTLTDELMDNIEFTNGPDDDSTATDTENGYDGDDESDGKEDDNTSRKIDIKHCWGAATGCDSDPSTTYDSDDYPDYDSDCNTLCGSDMEDSTEQTSNQAETPSEETPESAAPNAGPEAMPSSAVDLFDSQCRYCRGDFDERSDKVAFVSQLNHRECVEPLLPFRQWRKNFQD</sequence>
<comment type="caution">
    <text evidence="2">The sequence shown here is derived from an EMBL/GenBank/DDBJ whole genome shotgun (WGS) entry which is preliminary data.</text>
</comment>
<dbReference type="AlphaFoldDB" id="A0AAV9NVQ5"/>
<dbReference type="EMBL" id="JAVRRD010000001">
    <property type="protein sequence ID" value="KAK5065010.1"/>
    <property type="molecule type" value="Genomic_DNA"/>
</dbReference>